<gene>
    <name evidence="3" type="ORF">BTO18_07510</name>
</gene>
<dbReference type="EMBL" id="MSCN01000001">
    <property type="protein sequence ID" value="PQJ79025.1"/>
    <property type="molecule type" value="Genomic_DNA"/>
</dbReference>
<protein>
    <submittedName>
        <fullName evidence="3">Appr-1-p processing protein</fullName>
    </submittedName>
</protein>
<sequence length="158" mass="17890">MKKITYLEGDATTPKTKGNKIIVHICNDVGGWGKGFVLAISNKWKAPEKSYREWYKNRLQNDFSLGAIQIVKVDEDVFIGNMIAQQGLKSKNNIAPIRYEAVKECLRKIAVQANNLEASIHMPRIGCGLAGGKWEEIEFIISEILLNEKLDVFVYDFK</sequence>
<accession>A0A2S7WN33</accession>
<comment type="caution">
    <text evidence="3">The sequence shown here is derived from an EMBL/GenBank/DDBJ whole genome shotgun (WGS) entry which is preliminary data.</text>
</comment>
<dbReference type="SUPFAM" id="SSF52949">
    <property type="entry name" value="Macro domain-like"/>
    <property type="match status" value="1"/>
</dbReference>
<dbReference type="CDD" id="cd02901">
    <property type="entry name" value="Macro_Poa1p-like"/>
    <property type="match status" value="1"/>
</dbReference>
<dbReference type="PANTHER" id="PTHR12521">
    <property type="entry name" value="PROTEIN C6ORF130"/>
    <property type="match status" value="1"/>
</dbReference>
<dbReference type="RefSeq" id="WP_105015628.1">
    <property type="nucleotide sequence ID" value="NZ_MSCN01000001.1"/>
</dbReference>
<dbReference type="InterPro" id="IPR050892">
    <property type="entry name" value="ADP-ribose_metab_enzymes"/>
</dbReference>
<dbReference type="SMART" id="SM00506">
    <property type="entry name" value="A1pp"/>
    <property type="match status" value="1"/>
</dbReference>
<name>A0A2S7WN33_9FLAO</name>
<dbReference type="OrthoDB" id="9780211at2"/>
<reference evidence="3 4" key="1">
    <citation type="submission" date="2016-12" db="EMBL/GenBank/DDBJ databases">
        <title>Trade-off between light-utilization and light-protection in marine flavobacteria.</title>
        <authorList>
            <person name="Kumagai Y."/>
            <person name="Yoshizawa S."/>
            <person name="Kogure K."/>
            <person name="Iwasaki W."/>
        </authorList>
    </citation>
    <scope>NUCLEOTIDE SEQUENCE [LARGE SCALE GENOMIC DNA]</scope>
    <source>
        <strain evidence="3 4">NBRC 108759</strain>
    </source>
</reference>
<dbReference type="AlphaFoldDB" id="A0A2S7WN33"/>
<dbReference type="Gene3D" id="3.40.220.10">
    <property type="entry name" value="Leucine Aminopeptidase, subunit E, domain 1"/>
    <property type="match status" value="1"/>
</dbReference>
<organism evidence="3 4">
    <name type="scientific">Polaribacter porphyrae</name>
    <dbReference type="NCBI Taxonomy" id="1137780"/>
    <lineage>
        <taxon>Bacteria</taxon>
        <taxon>Pseudomonadati</taxon>
        <taxon>Bacteroidota</taxon>
        <taxon>Flavobacteriia</taxon>
        <taxon>Flavobacteriales</taxon>
        <taxon>Flavobacteriaceae</taxon>
    </lineage>
</organism>
<evidence type="ECO:0000313" key="3">
    <source>
        <dbReference type="EMBL" id="PQJ79025.1"/>
    </source>
</evidence>
<dbReference type="InterPro" id="IPR002589">
    <property type="entry name" value="Macro_dom"/>
</dbReference>
<dbReference type="InterPro" id="IPR043472">
    <property type="entry name" value="Macro_dom-like"/>
</dbReference>
<feature type="domain" description="Macro" evidence="2">
    <location>
        <begin position="1"/>
        <end position="158"/>
    </location>
</feature>
<dbReference type="PROSITE" id="PS51154">
    <property type="entry name" value="MACRO"/>
    <property type="match status" value="1"/>
</dbReference>
<dbReference type="Proteomes" id="UP000238882">
    <property type="component" value="Unassembled WGS sequence"/>
</dbReference>
<keyword evidence="4" id="KW-1185">Reference proteome</keyword>
<evidence type="ECO:0000256" key="1">
    <source>
        <dbReference type="ARBA" id="ARBA00035885"/>
    </source>
</evidence>
<evidence type="ECO:0000259" key="2">
    <source>
        <dbReference type="PROSITE" id="PS51154"/>
    </source>
</evidence>
<comment type="catalytic activity">
    <reaction evidence="1">
        <text>an N-(ADP-alpha-D-ribosyl)-thymidine in DNA + H2O = a thymidine in DNA + ADP-D-ribose</text>
        <dbReference type="Rhea" id="RHEA:71655"/>
        <dbReference type="Rhea" id="RHEA-COMP:13556"/>
        <dbReference type="Rhea" id="RHEA-COMP:18051"/>
        <dbReference type="ChEBI" id="CHEBI:15377"/>
        <dbReference type="ChEBI" id="CHEBI:57967"/>
        <dbReference type="ChEBI" id="CHEBI:137386"/>
        <dbReference type="ChEBI" id="CHEBI:191199"/>
    </reaction>
    <physiologicalReaction direction="left-to-right" evidence="1">
        <dbReference type="Rhea" id="RHEA:71656"/>
    </physiologicalReaction>
</comment>
<dbReference type="PANTHER" id="PTHR12521:SF0">
    <property type="entry name" value="ADP-RIBOSE GLYCOHYDROLASE OARD1"/>
    <property type="match status" value="1"/>
</dbReference>
<dbReference type="GO" id="GO:0140291">
    <property type="term" value="P:peptidyl-glutamate ADP-deribosylation"/>
    <property type="evidence" value="ECO:0007669"/>
    <property type="project" value="TreeGrafter"/>
</dbReference>
<evidence type="ECO:0000313" key="4">
    <source>
        <dbReference type="Proteomes" id="UP000238882"/>
    </source>
</evidence>
<proteinExistence type="predicted"/>